<dbReference type="EMBL" id="KB008060">
    <property type="protein sequence ID" value="ELR14340.1"/>
    <property type="molecule type" value="Genomic_DNA"/>
</dbReference>
<dbReference type="PIRSF" id="PIRSF000521">
    <property type="entry name" value="Transaminase_4ab_Lys_Orn"/>
    <property type="match status" value="1"/>
</dbReference>
<dbReference type="KEGG" id="acan:ACA1_107610"/>
<dbReference type="InterPro" id="IPR015424">
    <property type="entry name" value="PyrdxlP-dep_Trfase"/>
</dbReference>
<reference evidence="6 7" key="1">
    <citation type="journal article" date="2013" name="Genome Biol.">
        <title>Genome of Acanthamoeba castellanii highlights extensive lateral gene transfer and early evolution of tyrosine kinase signaling.</title>
        <authorList>
            <person name="Clarke M."/>
            <person name="Lohan A.J."/>
            <person name="Liu B."/>
            <person name="Lagkouvardos I."/>
            <person name="Roy S."/>
            <person name="Zafar N."/>
            <person name="Bertelli C."/>
            <person name="Schilde C."/>
            <person name="Kianianmomeni A."/>
            <person name="Burglin T.R."/>
            <person name="Frech C."/>
            <person name="Turcotte B."/>
            <person name="Kopec K.O."/>
            <person name="Synnott J.M."/>
            <person name="Choo C."/>
            <person name="Paponov I."/>
            <person name="Finkler A."/>
            <person name="Soon Heng Tan C."/>
            <person name="Hutchins A.P."/>
            <person name="Weinmeier T."/>
            <person name="Rattei T."/>
            <person name="Chu J.S."/>
            <person name="Gimenez G."/>
            <person name="Irimia M."/>
            <person name="Rigden D.J."/>
            <person name="Fitzpatrick D.A."/>
            <person name="Lorenzo-Morales J."/>
            <person name="Bateman A."/>
            <person name="Chiu C.H."/>
            <person name="Tang P."/>
            <person name="Hegemann P."/>
            <person name="Fromm H."/>
            <person name="Raoult D."/>
            <person name="Greub G."/>
            <person name="Miranda-Saavedra D."/>
            <person name="Chen N."/>
            <person name="Nash P."/>
            <person name="Ginger M.L."/>
            <person name="Horn M."/>
            <person name="Schaap P."/>
            <person name="Caler L."/>
            <person name="Loftus B."/>
        </authorList>
    </citation>
    <scope>NUCLEOTIDE SEQUENCE [LARGE SCALE GENOMIC DNA]</scope>
    <source>
        <strain evidence="6 7">Neff</strain>
    </source>
</reference>
<evidence type="ECO:0000256" key="5">
    <source>
        <dbReference type="SAM" id="MobiDB-lite"/>
    </source>
</evidence>
<dbReference type="PANTHER" id="PTHR11986">
    <property type="entry name" value="AMINOTRANSFERASE CLASS III"/>
    <property type="match status" value="1"/>
</dbReference>
<evidence type="ECO:0000256" key="3">
    <source>
        <dbReference type="ARBA" id="ARBA00022898"/>
    </source>
</evidence>
<dbReference type="OrthoDB" id="10261433at2759"/>
<dbReference type="GO" id="GO:0008483">
    <property type="term" value="F:transaminase activity"/>
    <property type="evidence" value="ECO:0007669"/>
    <property type="project" value="UniProtKB-KW"/>
</dbReference>
<dbReference type="GO" id="GO:0030170">
    <property type="term" value="F:pyridoxal phosphate binding"/>
    <property type="evidence" value="ECO:0007669"/>
    <property type="project" value="InterPro"/>
</dbReference>
<keyword evidence="3 4" id="KW-0663">Pyridoxal phosphate</keyword>
<keyword evidence="6" id="KW-0808">Transferase</keyword>
<keyword evidence="6" id="KW-0032">Aminotransferase</keyword>
<dbReference type="RefSeq" id="XP_004336353.1">
    <property type="nucleotide sequence ID" value="XM_004336305.1"/>
</dbReference>
<evidence type="ECO:0000256" key="2">
    <source>
        <dbReference type="ARBA" id="ARBA00008954"/>
    </source>
</evidence>
<evidence type="ECO:0000313" key="7">
    <source>
        <dbReference type="Proteomes" id="UP000011083"/>
    </source>
</evidence>
<keyword evidence="7" id="KW-1185">Reference proteome</keyword>
<evidence type="ECO:0000256" key="4">
    <source>
        <dbReference type="RuleBase" id="RU003560"/>
    </source>
</evidence>
<dbReference type="InterPro" id="IPR049704">
    <property type="entry name" value="Aminotrans_3_PPA_site"/>
</dbReference>
<dbReference type="SUPFAM" id="SSF53383">
    <property type="entry name" value="PLP-dependent transferases"/>
    <property type="match status" value="1"/>
</dbReference>
<feature type="region of interest" description="Disordered" evidence="5">
    <location>
        <begin position="187"/>
        <end position="209"/>
    </location>
</feature>
<dbReference type="STRING" id="1257118.L8GMP2"/>
<dbReference type="Pfam" id="PF00202">
    <property type="entry name" value="Aminotran_3"/>
    <property type="match status" value="1"/>
</dbReference>
<proteinExistence type="inferred from homology"/>
<dbReference type="VEuPathDB" id="AmoebaDB:ACA1_107610"/>
<dbReference type="Gene3D" id="3.90.1150.10">
    <property type="entry name" value="Aspartate Aminotransferase, domain 1"/>
    <property type="match status" value="1"/>
</dbReference>
<sequence>MNRAAKLQNSKAILSPVWSRLSDVVIERGQGSFVYTSCGRKLLDFTSGIGVTNTGHCHPKVVKAAQDQVGKLMHVQMGIAYHEPVLQLAEELKTVVPKGLDQFFFSNSGAESVEAALKLARHATGKPNIISFQGSFHGRTIGAMSVTNSKNGYRAGYAPLMAGVHVAPYAHCYSMKGPLSGSFSPTNGQISGGHNANGQVNGGGSKLNSTQRAQTCGQSACCNEPLNQIENILATQSAPSETAAILLEPVLGEGGYVMPPRSFMKGVREICDKHGILMILDEVQTGFGRTGKWFGLEHFDIKPDILCFAKALSSGFPLSGIAASPEIQSKWVPGSHGGTMGANAVACAAATATLQVIKEEGLVEKAQVRGEQLRSLLHQLRERYPQIADIRGPGLMVAAEFYTQADDVRPFPNHDPRYAVKKGFTGALTKKCVENGMLLLNTGIHETVRFIPALNVSQEELELGFDIFEQSMKETLKEYYVERDTEARPPQQQVPFFMPLNDEQGGKKMRM</sequence>
<accession>L8GMP2</accession>
<name>L8GMP2_ACACF</name>
<dbReference type="InterPro" id="IPR015422">
    <property type="entry name" value="PyrdxlP-dep_Trfase_small"/>
</dbReference>
<organism evidence="6 7">
    <name type="scientific">Acanthamoeba castellanii (strain ATCC 30010 / Neff)</name>
    <dbReference type="NCBI Taxonomy" id="1257118"/>
    <lineage>
        <taxon>Eukaryota</taxon>
        <taxon>Amoebozoa</taxon>
        <taxon>Discosea</taxon>
        <taxon>Longamoebia</taxon>
        <taxon>Centramoebida</taxon>
        <taxon>Acanthamoebidae</taxon>
        <taxon>Acanthamoeba</taxon>
    </lineage>
</organism>
<dbReference type="CDD" id="cd00610">
    <property type="entry name" value="OAT_like"/>
    <property type="match status" value="1"/>
</dbReference>
<feature type="compositionally biased region" description="Polar residues" evidence="5">
    <location>
        <begin position="187"/>
        <end position="199"/>
    </location>
</feature>
<evidence type="ECO:0000256" key="1">
    <source>
        <dbReference type="ARBA" id="ARBA00001933"/>
    </source>
</evidence>
<evidence type="ECO:0000313" key="6">
    <source>
        <dbReference type="EMBL" id="ELR14340.1"/>
    </source>
</evidence>
<dbReference type="AlphaFoldDB" id="L8GMP2"/>
<dbReference type="GeneID" id="14914911"/>
<dbReference type="Proteomes" id="UP000011083">
    <property type="component" value="Unassembled WGS sequence"/>
</dbReference>
<dbReference type="InterPro" id="IPR015421">
    <property type="entry name" value="PyrdxlP-dep_Trfase_major"/>
</dbReference>
<protein>
    <submittedName>
        <fullName evidence="6">Aminotransferase, class III superfamily protein</fullName>
    </submittedName>
</protein>
<dbReference type="PANTHER" id="PTHR11986:SF58">
    <property type="entry name" value="LEUCINE_METHIONINE RACEMASE"/>
    <property type="match status" value="1"/>
</dbReference>
<comment type="cofactor">
    <cofactor evidence="1">
        <name>pyridoxal 5'-phosphate</name>
        <dbReference type="ChEBI" id="CHEBI:597326"/>
    </cofactor>
</comment>
<dbReference type="GO" id="GO:0042802">
    <property type="term" value="F:identical protein binding"/>
    <property type="evidence" value="ECO:0007669"/>
    <property type="project" value="TreeGrafter"/>
</dbReference>
<comment type="similarity">
    <text evidence="2 4">Belongs to the class-III pyridoxal-phosphate-dependent aminotransferase family.</text>
</comment>
<dbReference type="Gene3D" id="3.40.640.10">
    <property type="entry name" value="Type I PLP-dependent aspartate aminotransferase-like (Major domain)"/>
    <property type="match status" value="1"/>
</dbReference>
<gene>
    <name evidence="6" type="ORF">ACA1_107610</name>
</gene>
<dbReference type="PROSITE" id="PS00600">
    <property type="entry name" value="AA_TRANSFER_CLASS_3"/>
    <property type="match status" value="1"/>
</dbReference>
<dbReference type="InterPro" id="IPR050103">
    <property type="entry name" value="Class-III_PLP-dep_AT"/>
</dbReference>
<dbReference type="InterPro" id="IPR005814">
    <property type="entry name" value="Aminotrans_3"/>
</dbReference>
<dbReference type="OMA" id="GEIITME"/>